<evidence type="ECO:0000313" key="2">
    <source>
        <dbReference type="EMBL" id="RRK30778.1"/>
    </source>
</evidence>
<dbReference type="EMBL" id="RHJS01000002">
    <property type="protein sequence ID" value="RRK30778.1"/>
    <property type="molecule type" value="Genomic_DNA"/>
</dbReference>
<dbReference type="AlphaFoldDB" id="A0A3R8LWD1"/>
<evidence type="ECO:0000256" key="1">
    <source>
        <dbReference type="SAM" id="Phobius"/>
    </source>
</evidence>
<name>A0A3R8LWD1_9FIRM</name>
<proteinExistence type="predicted"/>
<keyword evidence="1" id="KW-1133">Transmembrane helix</keyword>
<feature type="transmembrane region" description="Helical" evidence="1">
    <location>
        <begin position="231"/>
        <end position="253"/>
    </location>
</feature>
<feature type="transmembrane region" description="Helical" evidence="1">
    <location>
        <begin position="134"/>
        <end position="156"/>
    </location>
</feature>
<comment type="caution">
    <text evidence="2">The sequence shown here is derived from an EMBL/GenBank/DDBJ whole genome shotgun (WGS) entry which is preliminary data.</text>
</comment>
<feature type="transmembrane region" description="Helical" evidence="1">
    <location>
        <begin position="199"/>
        <end position="219"/>
    </location>
</feature>
<sequence length="254" mass="27858">MDQQTYLKKLSCALHWRLPGPEAEDVLSDYQEIFSQRPAEADDRIIRDLGEPLQAARLLTEPDRYRRWLAAFGWMSFCLALPEFLLLRARFYGYPAGMMFLLLAAGTAAALMWFGIHRREREIRHLPKGLCPMLACLLVILAAAALILAGLAAEIWKELPPALYGIAAYWTMSLAGTAAAVLGFFGLVKARISDRRWRALYITGLTVLAECVLVTAALVSMDLDAASSGWWVSYAGIMGGIGFIGLAGAGVSLC</sequence>
<protein>
    <recommendedName>
        <fullName evidence="4">DUF1700 domain-containing protein</fullName>
    </recommendedName>
</protein>
<gene>
    <name evidence="2" type="ORF">EBB54_04835</name>
</gene>
<dbReference type="RefSeq" id="WP_125126570.1">
    <property type="nucleotide sequence ID" value="NZ_RHJS01000002.1"/>
</dbReference>
<feature type="transmembrane region" description="Helical" evidence="1">
    <location>
        <begin position="68"/>
        <end position="86"/>
    </location>
</feature>
<keyword evidence="1" id="KW-0472">Membrane</keyword>
<dbReference type="Proteomes" id="UP000274920">
    <property type="component" value="Unassembled WGS sequence"/>
</dbReference>
<reference evidence="2" key="1">
    <citation type="submission" date="2018-10" db="EMBL/GenBank/DDBJ databases">
        <title>Schaedlerella arabinophila gen. nov. sp. nov., isolated from the mouse intestinal tract and comparative analysis with the genome of the closely related altered Schaedler flora strain ASF502.</title>
        <authorList>
            <person name="Miyake S."/>
            <person name="Soh M."/>
            <person name="Seedorf H."/>
        </authorList>
    </citation>
    <scope>NUCLEOTIDE SEQUENCE [LARGE SCALE GENOMIC DNA]</scope>
    <source>
        <strain evidence="2">DSM 106076</strain>
    </source>
</reference>
<keyword evidence="3" id="KW-1185">Reference proteome</keyword>
<evidence type="ECO:0008006" key="4">
    <source>
        <dbReference type="Google" id="ProtNLM"/>
    </source>
</evidence>
<accession>A0A3R8LWD1</accession>
<organism evidence="2 3">
    <name type="scientific">Schaedlerella arabinosiphila</name>
    <dbReference type="NCBI Taxonomy" id="2044587"/>
    <lineage>
        <taxon>Bacteria</taxon>
        <taxon>Bacillati</taxon>
        <taxon>Bacillota</taxon>
        <taxon>Clostridia</taxon>
        <taxon>Lachnospirales</taxon>
        <taxon>Lachnospiraceae</taxon>
        <taxon>Schaedlerella</taxon>
    </lineage>
</organism>
<feature type="transmembrane region" description="Helical" evidence="1">
    <location>
        <begin position="162"/>
        <end position="187"/>
    </location>
</feature>
<feature type="transmembrane region" description="Helical" evidence="1">
    <location>
        <begin position="92"/>
        <end position="114"/>
    </location>
</feature>
<keyword evidence="1" id="KW-0812">Transmembrane</keyword>
<evidence type="ECO:0000313" key="3">
    <source>
        <dbReference type="Proteomes" id="UP000274920"/>
    </source>
</evidence>